<dbReference type="EMBL" id="JACXVP010000003">
    <property type="protein sequence ID" value="KAG5615260.1"/>
    <property type="molecule type" value="Genomic_DNA"/>
</dbReference>
<accession>A0A9J5ZTC3</accession>
<dbReference type="Proteomes" id="UP000824120">
    <property type="component" value="Chromosome 3"/>
</dbReference>
<evidence type="ECO:0000313" key="1">
    <source>
        <dbReference type="EMBL" id="KAG5615260.1"/>
    </source>
</evidence>
<proteinExistence type="predicted"/>
<reference evidence="1 2" key="1">
    <citation type="submission" date="2020-09" db="EMBL/GenBank/DDBJ databases">
        <title>De no assembly of potato wild relative species, Solanum commersonii.</title>
        <authorList>
            <person name="Cho K."/>
        </authorList>
    </citation>
    <scope>NUCLEOTIDE SEQUENCE [LARGE SCALE GENOMIC DNA]</scope>
    <source>
        <strain evidence="1">LZ3.2</strain>
        <tissue evidence="1">Leaf</tissue>
    </source>
</reference>
<sequence length="136" mass="15002">MSEESPRTMRVNMSKECSQSFSTSDEIDNWFSFHIHSAAREPYESCGASLHPPQSRGLPSDVLANHKSECGEYVKIALGELIVPFIESPNRLAILIKTIVWTFTLTEGSVKLGETGSASATNVVEWVRTGQLIMAK</sequence>
<gene>
    <name evidence="1" type="ORF">H5410_015084</name>
</gene>
<evidence type="ECO:0000313" key="2">
    <source>
        <dbReference type="Proteomes" id="UP000824120"/>
    </source>
</evidence>
<comment type="caution">
    <text evidence="1">The sequence shown here is derived from an EMBL/GenBank/DDBJ whole genome shotgun (WGS) entry which is preliminary data.</text>
</comment>
<keyword evidence="2" id="KW-1185">Reference proteome</keyword>
<protein>
    <submittedName>
        <fullName evidence="1">Uncharacterized protein</fullName>
    </submittedName>
</protein>
<feature type="non-terminal residue" evidence="1">
    <location>
        <position position="1"/>
    </location>
</feature>
<name>A0A9J5ZTC3_SOLCO</name>
<organism evidence="1 2">
    <name type="scientific">Solanum commersonii</name>
    <name type="common">Commerson's wild potato</name>
    <name type="synonym">Commerson's nightshade</name>
    <dbReference type="NCBI Taxonomy" id="4109"/>
    <lineage>
        <taxon>Eukaryota</taxon>
        <taxon>Viridiplantae</taxon>
        <taxon>Streptophyta</taxon>
        <taxon>Embryophyta</taxon>
        <taxon>Tracheophyta</taxon>
        <taxon>Spermatophyta</taxon>
        <taxon>Magnoliopsida</taxon>
        <taxon>eudicotyledons</taxon>
        <taxon>Gunneridae</taxon>
        <taxon>Pentapetalae</taxon>
        <taxon>asterids</taxon>
        <taxon>lamiids</taxon>
        <taxon>Solanales</taxon>
        <taxon>Solanaceae</taxon>
        <taxon>Solanoideae</taxon>
        <taxon>Solaneae</taxon>
        <taxon>Solanum</taxon>
    </lineage>
</organism>
<dbReference type="AlphaFoldDB" id="A0A9J5ZTC3"/>